<dbReference type="InterPro" id="IPR013320">
    <property type="entry name" value="ConA-like_dom_sf"/>
</dbReference>
<sequence length="749" mass="80672">MPVSRRPRAAAIAAIAALAIAPFTATAPAAAAEPFPDFVYQGVITDKAEMRYNPTNEFIFPSVFHAGAYLDDPLGEWYLYLAPHDRPAGIMLMYADSLDGPWTEYEANPIIASDWSPYYDVSHVSSPDAIWNEEAGEVFLYFHGENSVTRYATSTDGVHFDYGDVAVTNAMGGPDVTETSYARVFEHPDPSSGYRYGMFYMANFTDNHRHLKLAESVDGRTWDVRPGTVVDPGTGDSGNVSGGNLWEWGGALYVIYHNSTGNVMARTIDPTLTDVGDAQLLHRSSGVGDDVGRVAAPEILSQGEDTWLFYESGDRLGATIAWAKAGPDVEGPGGPDPVAWPVDPENPVFEQCAAPGSDEFEGDALSADWDRVVRADAARHAVADGVLTIPAYEGGVAAASLPQQELPDGPWQLTTKVTIDVAERYQQAGLLLYASDTVYGKFDLGRATPGKTLEVVRYLNGNNRQDTAAPAVPEADTVWLRMTSDGVAIQSSVSYDGATFTDYGRPFLFSETPFTHVGPYAFRGSLGAEEIDATFDWFRWSPTPEGYEACLAELLPPDDESAAPAKAVLSSTSGWEYGLDDGNFDVRMDLWWGANATRFRLYQDDELIATVPLEPSSPEAQHASVPITGLPNGTYEFRGELANSQGTTATKPLTVKVTDAEPGTPKLSDDDWDGDGTFTLSADLWWGTNADSWRLLQDGEEIAAGTLVAATPAAQHVEVPIAGLTGEHVFVMEFANGAGTTASKPLTVG</sequence>
<dbReference type="EMBL" id="BAAAPW010000005">
    <property type="protein sequence ID" value="GAA2042111.1"/>
    <property type="molecule type" value="Genomic_DNA"/>
</dbReference>
<evidence type="ECO:0000259" key="4">
    <source>
        <dbReference type="Pfam" id="PF17851"/>
    </source>
</evidence>
<proteinExistence type="predicted"/>
<evidence type="ECO:0000256" key="3">
    <source>
        <dbReference type="SAM" id="SignalP"/>
    </source>
</evidence>
<dbReference type="Gene3D" id="2.60.40.10">
    <property type="entry name" value="Immunoglobulins"/>
    <property type="match status" value="2"/>
</dbReference>
<name>A0ABP5GBT7_9MICO</name>
<evidence type="ECO:0000256" key="1">
    <source>
        <dbReference type="ARBA" id="ARBA00022801"/>
    </source>
</evidence>
<gene>
    <name evidence="5" type="ORF">GCM10009819_30490</name>
</gene>
<dbReference type="Gene3D" id="2.115.10.20">
    <property type="entry name" value="Glycosyl hydrolase domain, family 43"/>
    <property type="match status" value="2"/>
</dbReference>
<dbReference type="InterPro" id="IPR023296">
    <property type="entry name" value="Glyco_hydro_beta-prop_sf"/>
</dbReference>
<keyword evidence="1" id="KW-0378">Hydrolase</keyword>
<keyword evidence="2" id="KW-0326">Glycosidase</keyword>
<feature type="signal peptide" evidence="3">
    <location>
        <begin position="1"/>
        <end position="31"/>
    </location>
</feature>
<keyword evidence="6" id="KW-1185">Reference proteome</keyword>
<dbReference type="SUPFAM" id="SSF75005">
    <property type="entry name" value="Arabinanase/levansucrase/invertase"/>
    <property type="match status" value="2"/>
</dbReference>
<reference evidence="6" key="1">
    <citation type="journal article" date="2019" name="Int. J. Syst. Evol. Microbiol.">
        <title>The Global Catalogue of Microorganisms (GCM) 10K type strain sequencing project: providing services to taxonomists for standard genome sequencing and annotation.</title>
        <authorList>
            <consortium name="The Broad Institute Genomics Platform"/>
            <consortium name="The Broad Institute Genome Sequencing Center for Infectious Disease"/>
            <person name="Wu L."/>
            <person name="Ma J."/>
        </authorList>
    </citation>
    <scope>NUCLEOTIDE SEQUENCE [LARGE SCALE GENOMIC DNA]</scope>
    <source>
        <strain evidence="6">JCM 15672</strain>
    </source>
</reference>
<dbReference type="InterPro" id="IPR013783">
    <property type="entry name" value="Ig-like_fold"/>
</dbReference>
<comment type="caution">
    <text evidence="5">The sequence shown here is derived from an EMBL/GenBank/DDBJ whole genome shotgun (WGS) entry which is preliminary data.</text>
</comment>
<feature type="domain" description="Beta-xylosidase C-terminal Concanavalin A-like" evidence="4">
    <location>
        <begin position="358"/>
        <end position="540"/>
    </location>
</feature>
<evidence type="ECO:0000256" key="2">
    <source>
        <dbReference type="ARBA" id="ARBA00023295"/>
    </source>
</evidence>
<evidence type="ECO:0000313" key="6">
    <source>
        <dbReference type="Proteomes" id="UP001501196"/>
    </source>
</evidence>
<feature type="chain" id="PRO_5046060170" description="Beta-xylosidase C-terminal Concanavalin A-like domain-containing protein" evidence="3">
    <location>
        <begin position="32"/>
        <end position="749"/>
    </location>
</feature>
<dbReference type="InterPro" id="IPR041542">
    <property type="entry name" value="GH43_C2"/>
</dbReference>
<keyword evidence="3" id="KW-0732">Signal</keyword>
<accession>A0ABP5GBT7</accession>
<dbReference type="SUPFAM" id="SSF49899">
    <property type="entry name" value="Concanavalin A-like lectins/glucanases"/>
    <property type="match status" value="1"/>
</dbReference>
<protein>
    <recommendedName>
        <fullName evidence="4">Beta-xylosidase C-terminal Concanavalin A-like domain-containing protein</fullName>
    </recommendedName>
</protein>
<dbReference type="InterPro" id="IPR014756">
    <property type="entry name" value="Ig_E-set"/>
</dbReference>
<dbReference type="Pfam" id="PF17851">
    <property type="entry name" value="GH43_C2"/>
    <property type="match status" value="1"/>
</dbReference>
<evidence type="ECO:0000313" key="5">
    <source>
        <dbReference type="EMBL" id="GAA2042111.1"/>
    </source>
</evidence>
<dbReference type="RefSeq" id="WP_344376294.1">
    <property type="nucleotide sequence ID" value="NZ_BAAAPW010000005.1"/>
</dbReference>
<dbReference type="SUPFAM" id="SSF81296">
    <property type="entry name" value="E set domains"/>
    <property type="match status" value="2"/>
</dbReference>
<dbReference type="Gene3D" id="2.60.120.200">
    <property type="match status" value="1"/>
</dbReference>
<organism evidence="5 6">
    <name type="scientific">Agromyces tropicus</name>
    <dbReference type="NCBI Taxonomy" id="555371"/>
    <lineage>
        <taxon>Bacteria</taxon>
        <taxon>Bacillati</taxon>
        <taxon>Actinomycetota</taxon>
        <taxon>Actinomycetes</taxon>
        <taxon>Micrococcales</taxon>
        <taxon>Microbacteriaceae</taxon>
        <taxon>Agromyces</taxon>
    </lineage>
</organism>
<dbReference type="Proteomes" id="UP001501196">
    <property type="component" value="Unassembled WGS sequence"/>
</dbReference>